<dbReference type="Gene3D" id="6.10.250.2090">
    <property type="match status" value="1"/>
</dbReference>
<dbReference type="InterPro" id="IPR043202">
    <property type="entry name" value="Band-7_stomatin-like"/>
</dbReference>
<comment type="caution">
    <text evidence="4">The sequence shown here is derived from an EMBL/GenBank/DDBJ whole genome shotgun (WGS) entry which is preliminary data.</text>
</comment>
<evidence type="ECO:0000313" key="4">
    <source>
        <dbReference type="EMBL" id="MBB3059748.1"/>
    </source>
</evidence>
<dbReference type="PANTHER" id="PTHR10264">
    <property type="entry name" value="BAND 7 PROTEIN-RELATED"/>
    <property type="match status" value="1"/>
</dbReference>
<organism evidence="4 5">
    <name type="scientific">Microbulbifer rhizosphaerae</name>
    <dbReference type="NCBI Taxonomy" id="1562603"/>
    <lineage>
        <taxon>Bacteria</taxon>
        <taxon>Pseudomonadati</taxon>
        <taxon>Pseudomonadota</taxon>
        <taxon>Gammaproteobacteria</taxon>
        <taxon>Cellvibrionales</taxon>
        <taxon>Microbulbiferaceae</taxon>
        <taxon>Microbulbifer</taxon>
    </lineage>
</organism>
<protein>
    <submittedName>
        <fullName evidence="4">Regulator of protease activity HflC (Stomatin/prohibitin superfamily)</fullName>
    </submittedName>
</protein>
<dbReference type="GO" id="GO:0005886">
    <property type="term" value="C:plasma membrane"/>
    <property type="evidence" value="ECO:0007669"/>
    <property type="project" value="InterPro"/>
</dbReference>
<comment type="similarity">
    <text evidence="2">Belongs to the band 7/mec-2 family.</text>
</comment>
<dbReference type="InterPro" id="IPR001107">
    <property type="entry name" value="Band_7"/>
</dbReference>
<dbReference type="PANTHER" id="PTHR10264:SF83">
    <property type="entry name" value="BLL5629 PROTEIN"/>
    <property type="match status" value="1"/>
</dbReference>
<dbReference type="FunFam" id="3.30.479.30:FF:000004">
    <property type="entry name" value="Putative membrane protease family, stomatin"/>
    <property type="match status" value="1"/>
</dbReference>
<name>A0A7W4W8S1_9GAMM</name>
<dbReference type="CDD" id="cd13438">
    <property type="entry name" value="SPFH_eoslipins_u2"/>
    <property type="match status" value="1"/>
</dbReference>
<dbReference type="Pfam" id="PF01145">
    <property type="entry name" value="Band_7"/>
    <property type="match status" value="1"/>
</dbReference>
<reference evidence="4 5" key="1">
    <citation type="submission" date="2020-08" db="EMBL/GenBank/DDBJ databases">
        <title>Genomic Encyclopedia of Type Strains, Phase III (KMG-III): the genomes of soil and plant-associated and newly described type strains.</title>
        <authorList>
            <person name="Whitman W."/>
        </authorList>
    </citation>
    <scope>NUCLEOTIDE SEQUENCE [LARGE SCALE GENOMIC DNA]</scope>
    <source>
        <strain evidence="4 5">CECT 8799</strain>
    </source>
</reference>
<keyword evidence="5" id="KW-1185">Reference proteome</keyword>
<dbReference type="GO" id="GO:0008233">
    <property type="term" value="F:peptidase activity"/>
    <property type="evidence" value="ECO:0007669"/>
    <property type="project" value="UniProtKB-KW"/>
</dbReference>
<evidence type="ECO:0000256" key="2">
    <source>
        <dbReference type="ARBA" id="ARBA00008164"/>
    </source>
</evidence>
<evidence type="ECO:0000313" key="5">
    <source>
        <dbReference type="Proteomes" id="UP000535937"/>
    </source>
</evidence>
<dbReference type="GO" id="GO:0006508">
    <property type="term" value="P:proteolysis"/>
    <property type="evidence" value="ECO:0007669"/>
    <property type="project" value="UniProtKB-KW"/>
</dbReference>
<dbReference type="RefSeq" id="WP_183456455.1">
    <property type="nucleotide sequence ID" value="NZ_JACHWZ010000002.1"/>
</dbReference>
<dbReference type="Proteomes" id="UP000535937">
    <property type="component" value="Unassembled WGS sequence"/>
</dbReference>
<keyword evidence="4" id="KW-0378">Hydrolase</keyword>
<keyword evidence="4" id="KW-0645">Protease</keyword>
<dbReference type="SMART" id="SM00244">
    <property type="entry name" value="PHB"/>
    <property type="match status" value="1"/>
</dbReference>
<feature type="domain" description="Band 7" evidence="3">
    <location>
        <begin position="147"/>
        <end position="306"/>
    </location>
</feature>
<proteinExistence type="inferred from homology"/>
<evidence type="ECO:0000256" key="1">
    <source>
        <dbReference type="ARBA" id="ARBA00004167"/>
    </source>
</evidence>
<dbReference type="SUPFAM" id="SSF117892">
    <property type="entry name" value="Band 7/SPFH domain"/>
    <property type="match status" value="1"/>
</dbReference>
<sequence length="382" mass="42823">MKLWKTIDVADNQRALLFRRGRYQSLLMPGRHRIDLFGGKVAFEHYDATELVMSRPNIKYLLREHASLAEHLAHYETGDREVALVYRDGKLTELLGPASALTLWKGIDAVRVESIDIDAEAAVAPHLVALLGKGLPMRLLRKVQELVHYAEVPDRHLGLLQVNGKLEKMLEPGSYAFWKHGRNLSVKLVDLRLQAMEVNGQEILTRDRVSLRVNLSAGYRVVDTRTAVETLSDYSAHIYRVLQLALREAVGTRPLDTLLENKDALNSEIRQAVAGGLQASGIELVDVGVKDIILPGEMKLILNRVVEAEKEAEANLIRRREETQAMRSLHNTAKMMDNNPTLVRLKELEALERVTGKVDRISVYGGLDGLMNELVKLRGVGS</sequence>
<dbReference type="InterPro" id="IPR036013">
    <property type="entry name" value="Band_7/SPFH_dom_sf"/>
</dbReference>
<dbReference type="AlphaFoldDB" id="A0A7W4W8S1"/>
<dbReference type="EMBL" id="JACHWZ010000002">
    <property type="protein sequence ID" value="MBB3059748.1"/>
    <property type="molecule type" value="Genomic_DNA"/>
</dbReference>
<dbReference type="GO" id="GO:0098552">
    <property type="term" value="C:side of membrane"/>
    <property type="evidence" value="ECO:0007669"/>
    <property type="project" value="UniProtKB-ARBA"/>
</dbReference>
<dbReference type="Gene3D" id="3.30.479.30">
    <property type="entry name" value="Band 7 domain"/>
    <property type="match status" value="1"/>
</dbReference>
<gene>
    <name evidence="4" type="ORF">FHS09_000556</name>
</gene>
<comment type="subcellular location">
    <subcellularLocation>
        <location evidence="1">Membrane</location>
        <topology evidence="1">Single-pass membrane protein</topology>
    </subcellularLocation>
</comment>
<evidence type="ECO:0000259" key="3">
    <source>
        <dbReference type="SMART" id="SM00244"/>
    </source>
</evidence>
<accession>A0A7W4W8S1</accession>